<keyword evidence="2" id="KW-1185">Reference proteome</keyword>
<accession>A0A9W9Z2B4</accession>
<protein>
    <submittedName>
        <fullName evidence="1">Uncharacterized protein</fullName>
    </submittedName>
</protein>
<name>A0A9W9Z2B4_9CNID</name>
<reference evidence="1" key="1">
    <citation type="submission" date="2023-01" db="EMBL/GenBank/DDBJ databases">
        <title>Genome assembly of the deep-sea coral Lophelia pertusa.</title>
        <authorList>
            <person name="Herrera S."/>
            <person name="Cordes E."/>
        </authorList>
    </citation>
    <scope>NUCLEOTIDE SEQUENCE</scope>
    <source>
        <strain evidence="1">USNM1676648</strain>
        <tissue evidence="1">Polyp</tissue>
    </source>
</reference>
<dbReference type="AlphaFoldDB" id="A0A9W9Z2B4"/>
<dbReference type="EMBL" id="MU826830">
    <property type="protein sequence ID" value="KAJ7373660.1"/>
    <property type="molecule type" value="Genomic_DNA"/>
</dbReference>
<sequence>MYNLSNLATDDTVELVDDEGVDKISYPSLGMGIKYYFDESNQGQQGAKSESVSDDMLESLRDGQRSGRSLHYVDRTINDFCTDSNFDFVQAKLKYQEAVAGVQEYKRWNYCLESMMDTDGHDFRKIIIGLQTLNENIADNGGIKLAYDVEPTFN</sequence>
<evidence type="ECO:0000313" key="2">
    <source>
        <dbReference type="Proteomes" id="UP001163046"/>
    </source>
</evidence>
<gene>
    <name evidence="1" type="ORF">OS493_011269</name>
</gene>
<dbReference type="OrthoDB" id="6267742at2759"/>
<dbReference type="Proteomes" id="UP001163046">
    <property type="component" value="Unassembled WGS sequence"/>
</dbReference>
<evidence type="ECO:0000313" key="1">
    <source>
        <dbReference type="EMBL" id="KAJ7373660.1"/>
    </source>
</evidence>
<proteinExistence type="predicted"/>
<comment type="caution">
    <text evidence="1">The sequence shown here is derived from an EMBL/GenBank/DDBJ whole genome shotgun (WGS) entry which is preliminary data.</text>
</comment>
<organism evidence="1 2">
    <name type="scientific">Desmophyllum pertusum</name>
    <dbReference type="NCBI Taxonomy" id="174260"/>
    <lineage>
        <taxon>Eukaryota</taxon>
        <taxon>Metazoa</taxon>
        <taxon>Cnidaria</taxon>
        <taxon>Anthozoa</taxon>
        <taxon>Hexacorallia</taxon>
        <taxon>Scleractinia</taxon>
        <taxon>Caryophylliina</taxon>
        <taxon>Caryophylliidae</taxon>
        <taxon>Desmophyllum</taxon>
    </lineage>
</organism>